<dbReference type="OrthoDB" id="2417614at2759"/>
<dbReference type="Proteomes" id="UP000053820">
    <property type="component" value="Unassembled WGS sequence"/>
</dbReference>
<dbReference type="PANTHER" id="PTHR28094">
    <property type="entry name" value="MEIOTICALLY UP-REGULATED GENE 113 PROTEIN"/>
    <property type="match status" value="1"/>
</dbReference>
<evidence type="ECO:0008006" key="3">
    <source>
        <dbReference type="Google" id="ProtNLM"/>
    </source>
</evidence>
<dbReference type="PANTHER" id="PTHR28094:SF1">
    <property type="entry name" value="MEIOTICALLY UP-REGULATED GENE 113 PROTEIN"/>
    <property type="match status" value="1"/>
</dbReference>
<evidence type="ECO:0000313" key="2">
    <source>
        <dbReference type="Proteomes" id="UP000053820"/>
    </source>
</evidence>
<dbReference type="HOGENOM" id="CLU_102304_0_0_1"/>
<name>A0A0C9VS80_9AGAM</name>
<organism evidence="1 2">
    <name type="scientific">Hydnomerulius pinastri MD-312</name>
    <dbReference type="NCBI Taxonomy" id="994086"/>
    <lineage>
        <taxon>Eukaryota</taxon>
        <taxon>Fungi</taxon>
        <taxon>Dikarya</taxon>
        <taxon>Basidiomycota</taxon>
        <taxon>Agaricomycotina</taxon>
        <taxon>Agaricomycetes</taxon>
        <taxon>Agaricomycetidae</taxon>
        <taxon>Boletales</taxon>
        <taxon>Boletales incertae sedis</taxon>
        <taxon>Leucogyrophana</taxon>
    </lineage>
</organism>
<gene>
    <name evidence="1" type="ORF">HYDPIDRAFT_98280</name>
</gene>
<evidence type="ECO:0000313" key="1">
    <source>
        <dbReference type="EMBL" id="KIJ60690.1"/>
    </source>
</evidence>
<dbReference type="InterPro" id="IPR053006">
    <property type="entry name" value="Meiosis_regulatory"/>
</dbReference>
<sequence length="176" mass="20222">MEKLPSKADTLGYIYAYEILDLLAPDASKLKVGRTSINVNKHLAQWNKQCPSKETITWGLWPEPIVSEDGETFFSLLKHNIPMKNLKPGIYHHRVEQLVHIELRDLAEYTPYLSSGKSSNITLRSPAQACTDCGKVHKEIFTFRLAEDGMYKGAEWQKLIKPVIERWGKFVEEYDV</sequence>
<accession>A0A0C9VS80</accession>
<proteinExistence type="predicted"/>
<protein>
    <recommendedName>
        <fullName evidence="3">GIY-YIG nuclease family protein</fullName>
    </recommendedName>
</protein>
<dbReference type="EMBL" id="KN839870">
    <property type="protein sequence ID" value="KIJ60690.1"/>
    <property type="molecule type" value="Genomic_DNA"/>
</dbReference>
<keyword evidence="2" id="KW-1185">Reference proteome</keyword>
<dbReference type="AlphaFoldDB" id="A0A0C9VS80"/>
<dbReference type="Pfam" id="PF13455">
    <property type="entry name" value="MUG113"/>
    <property type="match status" value="1"/>
</dbReference>
<reference evidence="1 2" key="1">
    <citation type="submission" date="2014-04" db="EMBL/GenBank/DDBJ databases">
        <title>Evolutionary Origins and Diversification of the Mycorrhizal Mutualists.</title>
        <authorList>
            <consortium name="DOE Joint Genome Institute"/>
            <consortium name="Mycorrhizal Genomics Consortium"/>
            <person name="Kohler A."/>
            <person name="Kuo A."/>
            <person name="Nagy L.G."/>
            <person name="Floudas D."/>
            <person name="Copeland A."/>
            <person name="Barry K.W."/>
            <person name="Cichocki N."/>
            <person name="Veneault-Fourrey C."/>
            <person name="LaButti K."/>
            <person name="Lindquist E.A."/>
            <person name="Lipzen A."/>
            <person name="Lundell T."/>
            <person name="Morin E."/>
            <person name="Murat C."/>
            <person name="Riley R."/>
            <person name="Ohm R."/>
            <person name="Sun H."/>
            <person name="Tunlid A."/>
            <person name="Henrissat B."/>
            <person name="Grigoriev I.V."/>
            <person name="Hibbett D.S."/>
            <person name="Martin F."/>
        </authorList>
    </citation>
    <scope>NUCLEOTIDE SEQUENCE [LARGE SCALE GENOMIC DNA]</scope>
    <source>
        <strain evidence="1 2">MD-312</strain>
    </source>
</reference>